<evidence type="ECO:0000256" key="2">
    <source>
        <dbReference type="SAM" id="SignalP"/>
    </source>
</evidence>
<protein>
    <submittedName>
        <fullName evidence="3">Uncharacterized protein</fullName>
    </submittedName>
</protein>
<feature type="chain" id="PRO_5040507790" evidence="2">
    <location>
        <begin position="23"/>
        <end position="282"/>
    </location>
</feature>
<evidence type="ECO:0000313" key="4">
    <source>
        <dbReference type="Proteomes" id="UP001153069"/>
    </source>
</evidence>
<evidence type="ECO:0000256" key="1">
    <source>
        <dbReference type="SAM" id="MobiDB-lite"/>
    </source>
</evidence>
<reference evidence="3" key="1">
    <citation type="submission" date="2020-06" db="EMBL/GenBank/DDBJ databases">
        <authorList>
            <consortium name="Plant Systems Biology data submission"/>
        </authorList>
    </citation>
    <scope>NUCLEOTIDE SEQUENCE</scope>
    <source>
        <strain evidence="3">D6</strain>
    </source>
</reference>
<organism evidence="3 4">
    <name type="scientific">Seminavis robusta</name>
    <dbReference type="NCBI Taxonomy" id="568900"/>
    <lineage>
        <taxon>Eukaryota</taxon>
        <taxon>Sar</taxon>
        <taxon>Stramenopiles</taxon>
        <taxon>Ochrophyta</taxon>
        <taxon>Bacillariophyta</taxon>
        <taxon>Bacillariophyceae</taxon>
        <taxon>Bacillariophycidae</taxon>
        <taxon>Naviculales</taxon>
        <taxon>Naviculaceae</taxon>
        <taxon>Seminavis</taxon>
    </lineage>
</organism>
<feature type="signal peptide" evidence="2">
    <location>
        <begin position="1"/>
        <end position="22"/>
    </location>
</feature>
<dbReference type="EMBL" id="CAICTM010002022">
    <property type="protein sequence ID" value="CAB9527597.1"/>
    <property type="molecule type" value="Genomic_DNA"/>
</dbReference>
<evidence type="ECO:0000313" key="3">
    <source>
        <dbReference type="EMBL" id="CAB9527597.1"/>
    </source>
</evidence>
<proteinExistence type="predicted"/>
<dbReference type="Proteomes" id="UP001153069">
    <property type="component" value="Unassembled WGS sequence"/>
</dbReference>
<dbReference type="AlphaFoldDB" id="A0A9N8EUX1"/>
<sequence>MVSSKILLVLACLISLLSVVCGKDKTPNFGELGCSGCSEPGHFCGIDGNCHIFSCQNYYQYADRKLTGYADNTTFQCFGYTQGDQENAHGVIYGCDPLYPLVKMTPGKQVTEPFNRKCSAEREGGYLFECYEFQPSETATDFTFFEREAESSFPDCKGGKQPKYYYIIASSNHYVGFEGLQGNPIVAGGADIDGDTLWQVNEMRSFKRDIAMMSMYANVVGGPSPPSQVKPIQAGSIGKNPLRNQRPGNHGGPPENAATLSFSGRNAALALGFGTLLQWLLL</sequence>
<keyword evidence="4" id="KW-1185">Reference proteome</keyword>
<keyword evidence="2" id="KW-0732">Signal</keyword>
<feature type="region of interest" description="Disordered" evidence="1">
    <location>
        <begin position="224"/>
        <end position="257"/>
    </location>
</feature>
<comment type="caution">
    <text evidence="3">The sequence shown here is derived from an EMBL/GenBank/DDBJ whole genome shotgun (WGS) entry which is preliminary data.</text>
</comment>
<name>A0A9N8EUX1_9STRA</name>
<accession>A0A9N8EUX1</accession>
<gene>
    <name evidence="3" type="ORF">SEMRO_2024_G311600.1</name>
</gene>
<dbReference type="OrthoDB" id="55425at2759"/>